<dbReference type="FunFam" id="1.10.287.70:FF:000281">
    <property type="entry name" value="Uncharacterized protein"/>
    <property type="match status" value="1"/>
</dbReference>
<dbReference type="SUPFAM" id="SSF53850">
    <property type="entry name" value="Periplasmic binding protein-like II"/>
    <property type="match status" value="1"/>
</dbReference>
<evidence type="ECO:0000256" key="5">
    <source>
        <dbReference type="ARBA" id="ARBA00022989"/>
    </source>
</evidence>
<feature type="transmembrane region" description="Helical" evidence="9">
    <location>
        <begin position="73"/>
        <end position="97"/>
    </location>
</feature>
<evidence type="ECO:0000256" key="1">
    <source>
        <dbReference type="ARBA" id="ARBA00004651"/>
    </source>
</evidence>
<gene>
    <name evidence="11" type="ORF">DGAL_LOCUS756</name>
</gene>
<keyword evidence="6 9" id="KW-0472">Membrane</keyword>
<evidence type="ECO:0000313" key="12">
    <source>
        <dbReference type="Proteomes" id="UP000789390"/>
    </source>
</evidence>
<evidence type="ECO:0000256" key="6">
    <source>
        <dbReference type="ARBA" id="ARBA00023136"/>
    </source>
</evidence>
<dbReference type="Gene3D" id="1.10.287.70">
    <property type="match status" value="1"/>
</dbReference>
<evidence type="ECO:0000256" key="7">
    <source>
        <dbReference type="ARBA" id="ARBA00023170"/>
    </source>
</evidence>
<evidence type="ECO:0000256" key="2">
    <source>
        <dbReference type="ARBA" id="ARBA00008685"/>
    </source>
</evidence>
<reference evidence="11" key="1">
    <citation type="submission" date="2021-11" db="EMBL/GenBank/DDBJ databases">
        <authorList>
            <person name="Schell T."/>
        </authorList>
    </citation>
    <scope>NUCLEOTIDE SEQUENCE</scope>
    <source>
        <strain evidence="11">M5</strain>
    </source>
</reference>
<keyword evidence="3" id="KW-1003">Cell membrane</keyword>
<dbReference type="Gene3D" id="3.40.190.10">
    <property type="entry name" value="Periplasmic binding protein-like II"/>
    <property type="match status" value="1"/>
</dbReference>
<dbReference type="Proteomes" id="UP000789390">
    <property type="component" value="Unassembled WGS sequence"/>
</dbReference>
<evidence type="ECO:0000313" key="11">
    <source>
        <dbReference type="EMBL" id="CAH0098670.1"/>
    </source>
</evidence>
<sequence>MLVDDFPNQRGGISYLRQGEADLHLGAMVGTSERFKDADFSSPWISRPFSILIPIPNSSTNIGALIQPMSTEVWICIGLSIPTVMLSLFALSNHIFALNKGMGSKQSKNNSSSNFNVTDYVLTVLLSQGAYCARKQLSIRLAAAAWCLGCFVLVQAYSSTLISFITSPNNKPIINSVYDIPNVPGLKITVTRNFGADVILQQTNFSIYKKLGDSLREDPSLRCNTTAICLDKVRTGNFVFIDPNPSIQKIIATDREKTGTCQFSMASESFCHSHVYFFLQKKSPYTETINRGILRMQETGLLGKWLELTFNPKPTECLWKKNKKNTGNHRITLKNLTSAFALLIFGISVSFIVFVIELICRLYTFNSSR</sequence>
<dbReference type="GO" id="GO:0015276">
    <property type="term" value="F:ligand-gated monoatomic ion channel activity"/>
    <property type="evidence" value="ECO:0007669"/>
    <property type="project" value="InterPro"/>
</dbReference>
<dbReference type="PANTHER" id="PTHR42643:SF24">
    <property type="entry name" value="IONOTROPIC RECEPTOR 60A"/>
    <property type="match status" value="1"/>
</dbReference>
<dbReference type="Pfam" id="PF00060">
    <property type="entry name" value="Lig_chan"/>
    <property type="match status" value="1"/>
</dbReference>
<comment type="similarity">
    <text evidence="2">Belongs to the glutamate-gated ion channel (TC 1.A.10.1) family.</text>
</comment>
<keyword evidence="7" id="KW-0675">Receptor</keyword>
<dbReference type="GO" id="GO:0050906">
    <property type="term" value="P:detection of stimulus involved in sensory perception"/>
    <property type="evidence" value="ECO:0007669"/>
    <property type="project" value="UniProtKB-ARBA"/>
</dbReference>
<dbReference type="AlphaFoldDB" id="A0A8J2RBW9"/>
<dbReference type="OrthoDB" id="6376023at2759"/>
<keyword evidence="4 9" id="KW-0812">Transmembrane</keyword>
<name>A0A8J2RBW9_9CRUS</name>
<comment type="subcellular location">
    <subcellularLocation>
        <location evidence="1">Cell membrane</location>
        <topology evidence="1">Multi-pass membrane protein</topology>
    </subcellularLocation>
</comment>
<accession>A0A8J2RBW9</accession>
<protein>
    <recommendedName>
        <fullName evidence="10">Ionotropic glutamate receptor C-terminal domain-containing protein</fullName>
    </recommendedName>
</protein>
<keyword evidence="12" id="KW-1185">Reference proteome</keyword>
<evidence type="ECO:0000256" key="3">
    <source>
        <dbReference type="ARBA" id="ARBA00022475"/>
    </source>
</evidence>
<evidence type="ECO:0000256" key="9">
    <source>
        <dbReference type="SAM" id="Phobius"/>
    </source>
</evidence>
<dbReference type="PANTHER" id="PTHR42643">
    <property type="entry name" value="IONOTROPIC RECEPTOR 20A-RELATED"/>
    <property type="match status" value="1"/>
</dbReference>
<keyword evidence="8" id="KW-0325">Glycoprotein</keyword>
<proteinExistence type="inferred from homology"/>
<organism evidence="11 12">
    <name type="scientific">Daphnia galeata</name>
    <dbReference type="NCBI Taxonomy" id="27404"/>
    <lineage>
        <taxon>Eukaryota</taxon>
        <taxon>Metazoa</taxon>
        <taxon>Ecdysozoa</taxon>
        <taxon>Arthropoda</taxon>
        <taxon>Crustacea</taxon>
        <taxon>Branchiopoda</taxon>
        <taxon>Diplostraca</taxon>
        <taxon>Cladocera</taxon>
        <taxon>Anomopoda</taxon>
        <taxon>Daphniidae</taxon>
        <taxon>Daphnia</taxon>
    </lineage>
</organism>
<keyword evidence="5 9" id="KW-1133">Transmembrane helix</keyword>
<feature type="transmembrane region" description="Helical" evidence="9">
    <location>
        <begin position="141"/>
        <end position="165"/>
    </location>
</feature>
<evidence type="ECO:0000259" key="10">
    <source>
        <dbReference type="Pfam" id="PF00060"/>
    </source>
</evidence>
<evidence type="ECO:0000256" key="8">
    <source>
        <dbReference type="ARBA" id="ARBA00023180"/>
    </source>
</evidence>
<feature type="domain" description="Ionotropic glutamate receptor C-terminal" evidence="10">
    <location>
        <begin position="70"/>
        <end position="347"/>
    </location>
</feature>
<feature type="transmembrane region" description="Helical" evidence="9">
    <location>
        <begin position="339"/>
        <end position="360"/>
    </location>
</feature>
<dbReference type="InterPro" id="IPR052192">
    <property type="entry name" value="Insect_Ionotropic_Sensory_Rcpt"/>
</dbReference>
<dbReference type="EMBL" id="CAKKLH010000005">
    <property type="protein sequence ID" value="CAH0098670.1"/>
    <property type="molecule type" value="Genomic_DNA"/>
</dbReference>
<dbReference type="GO" id="GO:0005886">
    <property type="term" value="C:plasma membrane"/>
    <property type="evidence" value="ECO:0007669"/>
    <property type="project" value="UniProtKB-SubCell"/>
</dbReference>
<dbReference type="InterPro" id="IPR001320">
    <property type="entry name" value="Iontro_rcpt_C"/>
</dbReference>
<comment type="caution">
    <text evidence="11">The sequence shown here is derived from an EMBL/GenBank/DDBJ whole genome shotgun (WGS) entry which is preliminary data.</text>
</comment>
<evidence type="ECO:0000256" key="4">
    <source>
        <dbReference type="ARBA" id="ARBA00022692"/>
    </source>
</evidence>